<dbReference type="PANTHER" id="PTHR42928:SF5">
    <property type="entry name" value="BLR1237 PROTEIN"/>
    <property type="match status" value="1"/>
</dbReference>
<feature type="chain" id="PRO_5045678288" evidence="2">
    <location>
        <begin position="22"/>
        <end position="318"/>
    </location>
</feature>
<reference evidence="4" key="1">
    <citation type="journal article" date="2021" name="Syst. Appl. Microbiol.">
        <title>Roseomonas hellenica sp. nov., isolated from roots of wild-growing Alkanna tinctoria.</title>
        <authorList>
            <person name="Rat A."/>
            <person name="Naranjo H.D."/>
            <person name="Lebbe L."/>
            <person name="Cnockaert M."/>
            <person name="Krigas N."/>
            <person name="Grigoriadou K."/>
            <person name="Maloupa E."/>
            <person name="Willems A."/>
        </authorList>
    </citation>
    <scope>NUCLEOTIDE SEQUENCE [LARGE SCALE GENOMIC DNA]</scope>
    <source>
        <strain evidence="4">LMG 31159</strain>
    </source>
</reference>
<keyword evidence="4" id="KW-1185">Reference proteome</keyword>
<feature type="signal peptide" evidence="2">
    <location>
        <begin position="1"/>
        <end position="21"/>
    </location>
</feature>
<accession>A0ABS5EBF0</accession>
<organism evidence="3 4">
    <name type="scientific">Neoroseomonas terrae</name>
    <dbReference type="NCBI Taxonomy" id="424799"/>
    <lineage>
        <taxon>Bacteria</taxon>
        <taxon>Pseudomonadati</taxon>
        <taxon>Pseudomonadota</taxon>
        <taxon>Alphaproteobacteria</taxon>
        <taxon>Acetobacterales</taxon>
        <taxon>Acetobacteraceae</taxon>
        <taxon>Neoroseomonas</taxon>
    </lineage>
</organism>
<comment type="similarity">
    <text evidence="1">Belongs to the UPF0065 (bug) family.</text>
</comment>
<dbReference type="RefSeq" id="WP_211865483.1">
    <property type="nucleotide sequence ID" value="NZ_JAAEDI010000002.1"/>
</dbReference>
<proteinExistence type="inferred from homology"/>
<dbReference type="InterPro" id="IPR005064">
    <property type="entry name" value="BUG"/>
</dbReference>
<comment type="caution">
    <text evidence="3">The sequence shown here is derived from an EMBL/GenBank/DDBJ whole genome shotgun (WGS) entry which is preliminary data.</text>
</comment>
<dbReference type="InterPro" id="IPR042100">
    <property type="entry name" value="Bug_dom1"/>
</dbReference>
<evidence type="ECO:0000256" key="1">
    <source>
        <dbReference type="ARBA" id="ARBA00006987"/>
    </source>
</evidence>
<protein>
    <submittedName>
        <fullName evidence="3">Tripartite tricarboxylate transporter substrate binding protein</fullName>
    </submittedName>
</protein>
<sequence>MTRALLILALALAWPWGQASAQYPDRPITMIVPLAAGGGTDGVARILAEQIGQRVGQAVVIDNRGGANGVIGAQAAARARPDGYTLFMTTGSTQTITPVLMRNLPYDPVRDFTPIARIGVFPLILATNPELPARSVQELVALARTRPGGLTYGQWSPLYIAAGRTFAMQTGVDILEVPYRGSPPTMSDVIAGRLSMVFVDMTVGLPLVRAGSLRPLAVTTARRSPMVPDLPTMQESGIADYDISAWMALYGPTGIPQEVVDRMGAATLDALASPAVVGRLAELGFDVMPGDAATLATHAAQELARWRALVAAANITIE</sequence>
<dbReference type="Gene3D" id="3.40.190.150">
    <property type="entry name" value="Bordetella uptake gene, domain 1"/>
    <property type="match status" value="1"/>
</dbReference>
<dbReference type="Pfam" id="PF03401">
    <property type="entry name" value="TctC"/>
    <property type="match status" value="1"/>
</dbReference>
<dbReference type="CDD" id="cd13578">
    <property type="entry name" value="PBP2_Bug27"/>
    <property type="match status" value="1"/>
</dbReference>
<dbReference type="Gene3D" id="3.40.190.10">
    <property type="entry name" value="Periplasmic binding protein-like II"/>
    <property type="match status" value="1"/>
</dbReference>
<keyword evidence="2" id="KW-0732">Signal</keyword>
<evidence type="ECO:0000313" key="3">
    <source>
        <dbReference type="EMBL" id="MBR0648352.1"/>
    </source>
</evidence>
<dbReference type="EMBL" id="JAAEDI010000002">
    <property type="protein sequence ID" value="MBR0648352.1"/>
    <property type="molecule type" value="Genomic_DNA"/>
</dbReference>
<dbReference type="SUPFAM" id="SSF53850">
    <property type="entry name" value="Periplasmic binding protein-like II"/>
    <property type="match status" value="1"/>
</dbReference>
<dbReference type="Proteomes" id="UP000698752">
    <property type="component" value="Unassembled WGS sequence"/>
</dbReference>
<evidence type="ECO:0000313" key="4">
    <source>
        <dbReference type="Proteomes" id="UP000698752"/>
    </source>
</evidence>
<dbReference type="PANTHER" id="PTHR42928">
    <property type="entry name" value="TRICARBOXYLATE-BINDING PROTEIN"/>
    <property type="match status" value="1"/>
</dbReference>
<evidence type="ECO:0000256" key="2">
    <source>
        <dbReference type="SAM" id="SignalP"/>
    </source>
</evidence>
<gene>
    <name evidence="3" type="ORF">GXW78_01635</name>
</gene>
<name>A0ABS5EBF0_9PROT</name>
<dbReference type="PIRSF" id="PIRSF017082">
    <property type="entry name" value="YflP"/>
    <property type="match status" value="1"/>
</dbReference>